<dbReference type="Proteomes" id="UP000184148">
    <property type="component" value="Unassembled WGS sequence"/>
</dbReference>
<dbReference type="EMBL" id="FQUY01000001">
    <property type="protein sequence ID" value="SHE37779.1"/>
    <property type="molecule type" value="Genomic_DNA"/>
</dbReference>
<dbReference type="AlphaFoldDB" id="A0A1M4SZZ8"/>
<organism evidence="1 2">
    <name type="scientific">Desulforamulus putei DSM 12395</name>
    <dbReference type="NCBI Taxonomy" id="1121429"/>
    <lineage>
        <taxon>Bacteria</taxon>
        <taxon>Bacillati</taxon>
        <taxon>Bacillota</taxon>
        <taxon>Clostridia</taxon>
        <taxon>Eubacteriales</taxon>
        <taxon>Peptococcaceae</taxon>
        <taxon>Desulforamulus</taxon>
    </lineage>
</organism>
<evidence type="ECO:0008006" key="3">
    <source>
        <dbReference type="Google" id="ProtNLM"/>
    </source>
</evidence>
<dbReference type="OrthoDB" id="1809742at2"/>
<dbReference type="RefSeq" id="WP_073234584.1">
    <property type="nucleotide sequence ID" value="NZ_FQUY01000001.1"/>
</dbReference>
<reference evidence="2" key="1">
    <citation type="submission" date="2016-11" db="EMBL/GenBank/DDBJ databases">
        <authorList>
            <person name="Varghese N."/>
            <person name="Submissions S."/>
        </authorList>
    </citation>
    <scope>NUCLEOTIDE SEQUENCE [LARGE SCALE GENOMIC DNA]</scope>
    <source>
        <strain evidence="2">DSM 12395</strain>
    </source>
</reference>
<protein>
    <recommendedName>
        <fullName evidence="3">LAS seventeen-binding protein 3</fullName>
    </recommendedName>
</protein>
<keyword evidence="2" id="KW-1185">Reference proteome</keyword>
<name>A0A1M4SZZ8_9FIRM</name>
<gene>
    <name evidence="1" type="ORF">SAMN02745133_00300</name>
</gene>
<proteinExistence type="predicted"/>
<accession>A0A1M4SZZ8</accession>
<evidence type="ECO:0000313" key="1">
    <source>
        <dbReference type="EMBL" id="SHE37779.1"/>
    </source>
</evidence>
<evidence type="ECO:0000313" key="2">
    <source>
        <dbReference type="Proteomes" id="UP000184148"/>
    </source>
</evidence>
<sequence>MDKDNRNNYRWEEEKHYDTGKKFVHEPTGSATHIKVDGKWDHDFYDRDKEKARNFGTGDNPLAE</sequence>